<dbReference type="AlphaFoldDB" id="A0A9P7ZWV5"/>
<dbReference type="PANTHER" id="PTHR43522:SF2">
    <property type="entry name" value="TRANSKETOLASE 1-RELATED"/>
    <property type="match status" value="1"/>
</dbReference>
<dbReference type="InterPro" id="IPR033247">
    <property type="entry name" value="Transketolase_fam"/>
</dbReference>
<feature type="binding site" evidence="11">
    <location>
        <position position="455"/>
    </location>
    <ligand>
        <name>substrate</name>
    </ligand>
</feature>
<dbReference type="Pfam" id="PF22613">
    <property type="entry name" value="Transketolase_C_1"/>
    <property type="match status" value="1"/>
</dbReference>
<feature type="binding site" evidence="12">
    <location>
        <position position="284"/>
    </location>
    <ligand>
        <name>thiamine diphosphate</name>
        <dbReference type="ChEBI" id="CHEBI:58937"/>
    </ligand>
</feature>
<feature type="binding site" evidence="11">
    <location>
        <position position="564"/>
    </location>
    <ligand>
        <name>substrate</name>
    </ligand>
</feature>
<dbReference type="InterPro" id="IPR055152">
    <property type="entry name" value="Transketolase-like_C_2"/>
</dbReference>
<comment type="caution">
    <text evidence="16">The sequence shown here is derived from an EMBL/GenBank/DDBJ whole genome shotgun (WGS) entry which is preliminary data.</text>
</comment>
<organism evidence="16 17">
    <name type="scientific">Mortierella alpina</name>
    <name type="common">Oleaginous fungus</name>
    <name type="synonym">Mortierella renispora</name>
    <dbReference type="NCBI Taxonomy" id="64518"/>
    <lineage>
        <taxon>Eukaryota</taxon>
        <taxon>Fungi</taxon>
        <taxon>Fungi incertae sedis</taxon>
        <taxon>Mucoromycota</taxon>
        <taxon>Mortierellomycotina</taxon>
        <taxon>Mortierellomycetes</taxon>
        <taxon>Mortierellales</taxon>
        <taxon>Mortierellaceae</taxon>
        <taxon>Mortierella</taxon>
    </lineage>
</organism>
<comment type="cofactor">
    <cofactor evidence="12">
        <name>thiamine diphosphate</name>
        <dbReference type="ChEBI" id="CHEBI:58937"/>
    </cofactor>
    <text evidence="12">Binds 1 thiamine pyrophosphate per subunit. During the reaction, the substrate forms a covalent intermediate with the cofactor.</text>
</comment>
<dbReference type="GO" id="GO:0046872">
    <property type="term" value="F:metal ion binding"/>
    <property type="evidence" value="ECO:0007669"/>
    <property type="project" value="UniProtKB-KW"/>
</dbReference>
<evidence type="ECO:0000256" key="14">
    <source>
        <dbReference type="PIRSR" id="PIRSR605478-5"/>
    </source>
</evidence>
<dbReference type="PROSITE" id="PS00801">
    <property type="entry name" value="TRANSKETOLASE_1"/>
    <property type="match status" value="1"/>
</dbReference>
<dbReference type="InterPro" id="IPR005474">
    <property type="entry name" value="Transketolase_N"/>
</dbReference>
<feature type="binding site" evidence="12">
    <location>
        <position position="360"/>
    </location>
    <ligand>
        <name>thiamine diphosphate</name>
        <dbReference type="ChEBI" id="CHEBI:58937"/>
    </ligand>
</feature>
<feature type="binding site" evidence="12">
    <location>
        <position position="165"/>
    </location>
    <ligand>
        <name>thiamine diphosphate</name>
        <dbReference type="ChEBI" id="CHEBI:58937"/>
    </ligand>
</feature>
<feature type="binding site" evidence="12">
    <location>
        <position position="540"/>
    </location>
    <ligand>
        <name>thiamine diphosphate</name>
        <dbReference type="ChEBI" id="CHEBI:58937"/>
    </ligand>
</feature>
<dbReference type="NCBIfam" id="TIGR00232">
    <property type="entry name" value="tktlase_bact"/>
    <property type="match status" value="1"/>
</dbReference>
<dbReference type="GO" id="GO:0004802">
    <property type="term" value="F:transketolase activity"/>
    <property type="evidence" value="ECO:0007669"/>
    <property type="project" value="UniProtKB-EC"/>
</dbReference>
<feature type="binding site" evidence="11">
    <location>
        <position position="360"/>
    </location>
    <ligand>
        <name>substrate</name>
    </ligand>
</feature>
<feature type="binding site" evidence="11">
    <location>
        <position position="482"/>
    </location>
    <ligand>
        <name>substrate</name>
    </ligand>
</feature>
<evidence type="ECO:0000313" key="17">
    <source>
        <dbReference type="Proteomes" id="UP000717515"/>
    </source>
</evidence>
<dbReference type="SMART" id="SM00861">
    <property type="entry name" value="Transket_pyr"/>
    <property type="match status" value="1"/>
</dbReference>
<evidence type="ECO:0000256" key="6">
    <source>
        <dbReference type="ARBA" id="ARBA00022723"/>
    </source>
</evidence>
<feature type="binding site" evidence="13">
    <location>
        <position position="254"/>
    </location>
    <ligand>
        <name>Mg(2+)</name>
        <dbReference type="ChEBI" id="CHEBI:18420"/>
    </ligand>
</feature>
<evidence type="ECO:0000256" key="4">
    <source>
        <dbReference type="ARBA" id="ARBA00013152"/>
    </source>
</evidence>
<keyword evidence="8 12" id="KW-0786">Thiamine pyrophosphate</keyword>
<evidence type="ECO:0000256" key="1">
    <source>
        <dbReference type="ARBA" id="ARBA00001941"/>
    </source>
</evidence>
<keyword evidence="6 13" id="KW-0479">Metal-binding</keyword>
<dbReference type="Pfam" id="PF02779">
    <property type="entry name" value="Transket_pyr"/>
    <property type="match status" value="1"/>
</dbReference>
<evidence type="ECO:0000256" key="13">
    <source>
        <dbReference type="PIRSR" id="PIRSR605478-4"/>
    </source>
</evidence>
<dbReference type="CDD" id="cd07033">
    <property type="entry name" value="TPP_PYR_DXS_TK_like"/>
    <property type="match status" value="1"/>
</dbReference>
<feature type="site" description="Important for catalytic activity" evidence="14">
    <location>
        <position position="360"/>
    </location>
</feature>
<feature type="binding site" evidence="11">
    <location>
        <position position="623"/>
    </location>
    <ligand>
        <name>substrate</name>
    </ligand>
</feature>
<feature type="site" description="Important for catalytic activity" evidence="14">
    <location>
        <position position="125"/>
    </location>
</feature>
<evidence type="ECO:0000256" key="10">
    <source>
        <dbReference type="PIRSR" id="PIRSR605478-1"/>
    </source>
</evidence>
<evidence type="ECO:0000256" key="5">
    <source>
        <dbReference type="ARBA" id="ARBA00022679"/>
    </source>
</evidence>
<evidence type="ECO:0000256" key="3">
    <source>
        <dbReference type="ARBA" id="ARBA00011738"/>
    </source>
</evidence>
<dbReference type="InterPro" id="IPR029061">
    <property type="entry name" value="THDP-binding"/>
</dbReference>
<dbReference type="PROSITE" id="PS00802">
    <property type="entry name" value="TRANSKETOLASE_2"/>
    <property type="match status" value="1"/>
</dbReference>
<dbReference type="InterPro" id="IPR005478">
    <property type="entry name" value="Transketolase_bac-like"/>
</dbReference>
<protein>
    <recommendedName>
        <fullName evidence="4">transketolase</fullName>
        <ecNumber evidence="4">2.2.1.1</ecNumber>
    </recommendedName>
</protein>
<name>A0A9P7ZWV5_MORAP</name>
<dbReference type="InterPro" id="IPR005475">
    <property type="entry name" value="Transketolase-like_Pyr-bd"/>
</dbReference>
<evidence type="ECO:0000256" key="9">
    <source>
        <dbReference type="ARBA" id="ARBA00049473"/>
    </source>
</evidence>
<dbReference type="Proteomes" id="UP000717515">
    <property type="component" value="Unassembled WGS sequence"/>
</dbReference>
<dbReference type="InterPro" id="IPR009014">
    <property type="entry name" value="Transketo_C/PFOR_II"/>
</dbReference>
<comment type="cofactor">
    <cofactor evidence="13">
        <name>Mg(2+)</name>
        <dbReference type="ChEBI" id="CHEBI:18420"/>
    </cofactor>
    <text evidence="13">Binds 1 Mg(2+) ion per subunit. Can also utilize other divalent metal cations, such as Ca(2+), Mn(2+) and Co(2+).</text>
</comment>
<comment type="similarity">
    <text evidence="2">Belongs to the transketolase family.</text>
</comment>
<dbReference type="FunFam" id="3.40.50.920:FF:000003">
    <property type="entry name" value="Transketolase"/>
    <property type="match status" value="1"/>
</dbReference>
<dbReference type="FunFam" id="3.40.50.970:FF:000003">
    <property type="entry name" value="Transketolase"/>
    <property type="match status" value="1"/>
</dbReference>
<dbReference type="GO" id="GO:0006098">
    <property type="term" value="P:pentose-phosphate shunt"/>
    <property type="evidence" value="ECO:0007669"/>
    <property type="project" value="TreeGrafter"/>
</dbReference>
<evidence type="ECO:0000259" key="15">
    <source>
        <dbReference type="SMART" id="SM00861"/>
    </source>
</evidence>
<evidence type="ECO:0000313" key="16">
    <source>
        <dbReference type="EMBL" id="KAG9319908.1"/>
    </source>
</evidence>
<dbReference type="EC" id="2.2.1.1" evidence="4"/>
<feature type="binding site" evidence="11">
    <location>
        <position position="576"/>
    </location>
    <ligand>
        <name>substrate</name>
    </ligand>
</feature>
<dbReference type="InterPro" id="IPR020826">
    <property type="entry name" value="Transketolase_BS"/>
</dbReference>
<proteinExistence type="inferred from homology"/>
<evidence type="ECO:0000256" key="11">
    <source>
        <dbReference type="PIRSR" id="PIRSR605478-2"/>
    </source>
</evidence>
<dbReference type="Pfam" id="PF00456">
    <property type="entry name" value="Transketolase_N"/>
    <property type="match status" value="1"/>
</dbReference>
<accession>A0A9P7ZWV5</accession>
<dbReference type="PANTHER" id="PTHR43522">
    <property type="entry name" value="TRANSKETOLASE"/>
    <property type="match status" value="1"/>
</dbReference>
<dbReference type="CDD" id="cd02012">
    <property type="entry name" value="TPP_TK"/>
    <property type="match status" value="1"/>
</dbReference>
<feature type="binding site" evidence="13">
    <location>
        <position position="284"/>
    </location>
    <ligand>
        <name>Mg(2+)</name>
        <dbReference type="ChEBI" id="CHEBI:18420"/>
    </ligand>
</feature>
<dbReference type="SUPFAM" id="SSF52922">
    <property type="entry name" value="TK C-terminal domain-like"/>
    <property type="match status" value="1"/>
</dbReference>
<keyword evidence="5" id="KW-0808">Transferase</keyword>
<evidence type="ECO:0000256" key="7">
    <source>
        <dbReference type="ARBA" id="ARBA00022842"/>
    </source>
</evidence>
<feature type="binding site" evidence="11">
    <location>
        <position position="572"/>
    </location>
    <ligand>
        <name>substrate</name>
    </ligand>
</feature>
<comment type="subunit">
    <text evidence="3">Homodimer.</text>
</comment>
<comment type="cofactor">
    <cofactor evidence="1">
        <name>Co(2+)</name>
        <dbReference type="ChEBI" id="CHEBI:48828"/>
    </cofactor>
</comment>
<dbReference type="InterPro" id="IPR049557">
    <property type="entry name" value="Transketolase_CS"/>
</dbReference>
<feature type="binding site" evidence="13">
    <location>
        <position position="286"/>
    </location>
    <ligand>
        <name>Mg(2+)</name>
        <dbReference type="ChEBI" id="CHEBI:18420"/>
    </ligand>
</feature>
<dbReference type="GO" id="GO:0005634">
    <property type="term" value="C:nucleus"/>
    <property type="evidence" value="ECO:0007669"/>
    <property type="project" value="TreeGrafter"/>
</dbReference>
<dbReference type="Gene3D" id="3.40.50.920">
    <property type="match status" value="1"/>
</dbReference>
<gene>
    <name evidence="16" type="ORF">KVV02_008374</name>
</gene>
<feature type="binding site" evidence="11">
    <location>
        <position position="125"/>
    </location>
    <ligand>
        <name>substrate</name>
    </ligand>
</feature>
<dbReference type="FunFam" id="3.40.50.970:FF:000004">
    <property type="entry name" value="Transketolase"/>
    <property type="match status" value="1"/>
</dbReference>
<feature type="active site" description="Proton donor" evidence="10">
    <location>
        <position position="514"/>
    </location>
</feature>
<dbReference type="GO" id="GO:0005829">
    <property type="term" value="C:cytosol"/>
    <property type="evidence" value="ECO:0007669"/>
    <property type="project" value="TreeGrafter"/>
</dbReference>
<feature type="domain" description="Transketolase-like pyrimidine-binding" evidence="15">
    <location>
        <begin position="452"/>
        <end position="628"/>
    </location>
</feature>
<comment type="catalytic activity">
    <reaction evidence="9">
        <text>D-sedoheptulose 7-phosphate + D-glyceraldehyde 3-phosphate = aldehydo-D-ribose 5-phosphate + D-xylulose 5-phosphate</text>
        <dbReference type="Rhea" id="RHEA:10508"/>
        <dbReference type="ChEBI" id="CHEBI:57483"/>
        <dbReference type="ChEBI" id="CHEBI:57737"/>
        <dbReference type="ChEBI" id="CHEBI:58273"/>
        <dbReference type="ChEBI" id="CHEBI:59776"/>
        <dbReference type="EC" id="2.2.1.1"/>
    </reaction>
</comment>
<feature type="binding site" evidence="12">
    <location>
        <position position="255"/>
    </location>
    <ligand>
        <name>thiamine diphosphate</name>
        <dbReference type="ChEBI" id="CHEBI:58937"/>
    </ligand>
</feature>
<dbReference type="SUPFAM" id="SSF52518">
    <property type="entry name" value="Thiamin diphosphate-binding fold (THDP-binding)"/>
    <property type="match status" value="2"/>
</dbReference>
<reference evidence="16" key="1">
    <citation type="submission" date="2021-07" db="EMBL/GenBank/DDBJ databases">
        <title>Draft genome of Mortierella alpina, strain LL118, isolated from an aspen leaf litter sample.</title>
        <authorList>
            <person name="Yang S."/>
            <person name="Vinatzer B.A."/>
        </authorList>
    </citation>
    <scope>NUCLEOTIDE SEQUENCE</scope>
    <source>
        <strain evidence="16">LL118</strain>
    </source>
</reference>
<sequence length="775" mass="84187">MASDPNCSGKFHARQLFLENNIWIIYLASKQNGFGHGDKTIICTSNGYNPIGPLYVAHEILNVRLVGPVFASRKLSQSHSSHLHPIPTSPSTNSPNMTFTNEDKHAVNTIRVLAADTVFKSNSGHPGAPMGCAPMAHLLFSRFMNYNPKNAKWANRDRFVLSNGHACALQYILLHLAGYDTSMDDLKAFRQLHSKTPGHPESHMTTGIEVTTGPLGQGFANAVGLAIGEAHMAATFNKPGFELFNNYTFMITGDGCLQEGVSCEAASLAGHLQLGKLIALYDDNHISIDGDTEVSFTEDVVKRFESYGWHVIVVKDGDSDLESMASAIEEAKKITNKPSLIKIQTTIGFGSKLQGTEKVHGSPLKADDIVQLKQAMDFNPEESFVVPQTTYDLYHAKAAKGAALNQDWNAMVEKYAAEYPELASELKRRLNKDLPENWAEALPRFTPADKAIATRKLSEAVLNKVADLLPELMIGSADLTGSNLTRWKTAVDFQPEDSGIGNYAGRYLRYGVREHGMAAIMNGLDAYGGIIPGGATFLNFISYASGAVRLSALSGHRVLYIMTHDSIGLGEDGPTHQPIETMAMIRATPNIVDLRPADGNETSGAYLFAISAKHRPSVLALTRQDLPQLEGSSVEKTLFGGYVLQEVEGADVTLVGTGSEVSLCVDAAKLLVAQGIKARIVSMPSTTLFEEQSDEYKRSVLIDGVPSVSVEAMTTFGWNRYAHESLGIDTFGASGPFKEVYKHFGLVPDVVAAKVQKVVEYYKAAGHVPTLVRNF</sequence>
<keyword evidence="7 13" id="KW-0460">Magnesium</keyword>
<dbReference type="EMBL" id="JAIFTL010000356">
    <property type="protein sequence ID" value="KAG9319908.1"/>
    <property type="molecule type" value="Genomic_DNA"/>
</dbReference>
<evidence type="ECO:0000256" key="8">
    <source>
        <dbReference type="ARBA" id="ARBA00023052"/>
    </source>
</evidence>
<evidence type="ECO:0000256" key="12">
    <source>
        <dbReference type="PIRSR" id="PIRSR605478-3"/>
    </source>
</evidence>
<dbReference type="Gene3D" id="3.40.50.970">
    <property type="match status" value="2"/>
</dbReference>
<evidence type="ECO:0000256" key="2">
    <source>
        <dbReference type="ARBA" id="ARBA00007131"/>
    </source>
</evidence>
<feature type="binding site" evidence="12">
    <location>
        <begin position="213"/>
        <end position="215"/>
    </location>
    <ligand>
        <name>thiamine diphosphate</name>
        <dbReference type="ChEBI" id="CHEBI:58937"/>
    </ligand>
</feature>